<keyword evidence="1" id="KW-1133">Transmembrane helix</keyword>
<sequence>MVSRSTSIKFTTQQLRSLSVPHNITGRAQYSSVILVKWSGIAPCRLVNGVIIKYRVQYRAESDRLVKSKEVAGNWSSGAETELIGLTPSTNYSIAVAAVNNEGITGVFSDPVFIKTLSGQHPSREYVVFIIIGASVVFVIATIGILIFCLSLRYYAATKTGGDTDDNVVYAVAGTQLENNPAYAMIRGRIENNPAYGMTGRRMEDNPAYAASRRIERNPAYGVNRARMQQPIARLPPGMQQESDYEPIPI</sequence>
<comment type="caution">
    <text evidence="3">The sequence shown here is derived from an EMBL/GenBank/DDBJ whole genome shotgun (WGS) entry which is preliminary data.</text>
</comment>
<dbReference type="Pfam" id="PF00041">
    <property type="entry name" value="fn3"/>
    <property type="match status" value="1"/>
</dbReference>
<evidence type="ECO:0000259" key="2">
    <source>
        <dbReference type="PROSITE" id="PS50853"/>
    </source>
</evidence>
<feature type="domain" description="Fibronectin type-III" evidence="2">
    <location>
        <begin position="20"/>
        <end position="119"/>
    </location>
</feature>
<dbReference type="InterPro" id="IPR036116">
    <property type="entry name" value="FN3_sf"/>
</dbReference>
<organism evidence="3 4">
    <name type="scientific">Geodia barretti</name>
    <name type="common">Barrett's horny sponge</name>
    <dbReference type="NCBI Taxonomy" id="519541"/>
    <lineage>
        <taxon>Eukaryota</taxon>
        <taxon>Metazoa</taxon>
        <taxon>Porifera</taxon>
        <taxon>Demospongiae</taxon>
        <taxon>Heteroscleromorpha</taxon>
        <taxon>Tetractinellida</taxon>
        <taxon>Astrophorina</taxon>
        <taxon>Geodiidae</taxon>
        <taxon>Geodia</taxon>
    </lineage>
</organism>
<keyword evidence="4" id="KW-1185">Reference proteome</keyword>
<dbReference type="EMBL" id="CASHTH010004304">
    <property type="protein sequence ID" value="CAI8055788.1"/>
    <property type="molecule type" value="Genomic_DNA"/>
</dbReference>
<gene>
    <name evidence="3" type="ORF">GBAR_LOCUS30424</name>
</gene>
<proteinExistence type="predicted"/>
<feature type="transmembrane region" description="Helical" evidence="1">
    <location>
        <begin position="126"/>
        <end position="150"/>
    </location>
</feature>
<dbReference type="SUPFAM" id="SSF49265">
    <property type="entry name" value="Fibronectin type III"/>
    <property type="match status" value="1"/>
</dbReference>
<dbReference type="Gene3D" id="2.60.40.10">
    <property type="entry name" value="Immunoglobulins"/>
    <property type="match status" value="1"/>
</dbReference>
<dbReference type="InterPro" id="IPR013783">
    <property type="entry name" value="Ig-like_fold"/>
</dbReference>
<dbReference type="Proteomes" id="UP001174909">
    <property type="component" value="Unassembled WGS sequence"/>
</dbReference>
<protein>
    <recommendedName>
        <fullName evidence="2">Fibronectin type-III domain-containing protein</fullName>
    </recommendedName>
</protein>
<dbReference type="SMART" id="SM00060">
    <property type="entry name" value="FN3"/>
    <property type="match status" value="1"/>
</dbReference>
<evidence type="ECO:0000313" key="3">
    <source>
        <dbReference type="EMBL" id="CAI8055788.1"/>
    </source>
</evidence>
<keyword evidence="1" id="KW-0812">Transmembrane</keyword>
<dbReference type="PROSITE" id="PS50853">
    <property type="entry name" value="FN3"/>
    <property type="match status" value="1"/>
</dbReference>
<evidence type="ECO:0000313" key="4">
    <source>
        <dbReference type="Proteomes" id="UP001174909"/>
    </source>
</evidence>
<dbReference type="AlphaFoldDB" id="A0AA35TXJ9"/>
<name>A0AA35TXJ9_GEOBA</name>
<dbReference type="CDD" id="cd00063">
    <property type="entry name" value="FN3"/>
    <property type="match status" value="1"/>
</dbReference>
<accession>A0AA35TXJ9</accession>
<keyword evidence="1" id="KW-0472">Membrane</keyword>
<evidence type="ECO:0000256" key="1">
    <source>
        <dbReference type="SAM" id="Phobius"/>
    </source>
</evidence>
<reference evidence="3" key="1">
    <citation type="submission" date="2023-03" db="EMBL/GenBank/DDBJ databases">
        <authorList>
            <person name="Steffen K."/>
            <person name="Cardenas P."/>
        </authorList>
    </citation>
    <scope>NUCLEOTIDE SEQUENCE</scope>
</reference>
<dbReference type="InterPro" id="IPR003961">
    <property type="entry name" value="FN3_dom"/>
</dbReference>